<evidence type="ECO:0000313" key="2">
    <source>
        <dbReference type="Proteomes" id="UP001328107"/>
    </source>
</evidence>
<accession>A0AAN5CT54</accession>
<dbReference type="EMBL" id="BTRK01000004">
    <property type="protein sequence ID" value="GMR50258.1"/>
    <property type="molecule type" value="Genomic_DNA"/>
</dbReference>
<name>A0AAN5CT54_9BILA</name>
<comment type="caution">
    <text evidence="1">The sequence shown here is derived from an EMBL/GenBank/DDBJ whole genome shotgun (WGS) entry which is preliminary data.</text>
</comment>
<protein>
    <submittedName>
        <fullName evidence="1">Uncharacterized protein</fullName>
    </submittedName>
</protein>
<dbReference type="AlphaFoldDB" id="A0AAN5CT54"/>
<proteinExistence type="predicted"/>
<gene>
    <name evidence="1" type="ORF">PMAYCL1PPCAC_20453</name>
</gene>
<reference evidence="2" key="1">
    <citation type="submission" date="2022-10" db="EMBL/GenBank/DDBJ databases">
        <title>Genome assembly of Pristionchus species.</title>
        <authorList>
            <person name="Yoshida K."/>
            <person name="Sommer R.J."/>
        </authorList>
    </citation>
    <scope>NUCLEOTIDE SEQUENCE [LARGE SCALE GENOMIC DNA]</scope>
    <source>
        <strain evidence="2">RS5460</strain>
    </source>
</reference>
<organism evidence="1 2">
    <name type="scientific">Pristionchus mayeri</name>
    <dbReference type="NCBI Taxonomy" id="1317129"/>
    <lineage>
        <taxon>Eukaryota</taxon>
        <taxon>Metazoa</taxon>
        <taxon>Ecdysozoa</taxon>
        <taxon>Nematoda</taxon>
        <taxon>Chromadorea</taxon>
        <taxon>Rhabditida</taxon>
        <taxon>Rhabditina</taxon>
        <taxon>Diplogasteromorpha</taxon>
        <taxon>Diplogasteroidea</taxon>
        <taxon>Neodiplogasteridae</taxon>
        <taxon>Pristionchus</taxon>
    </lineage>
</organism>
<evidence type="ECO:0000313" key="1">
    <source>
        <dbReference type="EMBL" id="GMR50258.1"/>
    </source>
</evidence>
<feature type="non-terminal residue" evidence="1">
    <location>
        <position position="1"/>
    </location>
</feature>
<dbReference type="Proteomes" id="UP001328107">
    <property type="component" value="Unassembled WGS sequence"/>
</dbReference>
<sequence length="149" mass="15886">AGEGAALDDVSACAVQAVLMTWLGSHVQKAGRSELTDGPGALSGIAKLHDSVTISCSDRKFEGEGLIQFNIEAPPSCVRDVVKDVMNLLKNFKIHNLQDIKNRAKENIIRSIAKQHPAGNAIQRSKEIFAGVKRDAVLGAIDNVSDGLL</sequence>
<keyword evidence="2" id="KW-1185">Reference proteome</keyword>